<dbReference type="Proteomes" id="UP000037069">
    <property type="component" value="Unassembled WGS sequence"/>
</dbReference>
<dbReference type="SUPFAM" id="SSF53098">
    <property type="entry name" value="Ribonuclease H-like"/>
    <property type="match status" value="1"/>
</dbReference>
<proteinExistence type="predicted"/>
<dbReference type="AlphaFoldDB" id="A0A0L0C6F0"/>
<keyword evidence="3" id="KW-1185">Reference proteome</keyword>
<dbReference type="EMBL" id="JRES01000940">
    <property type="protein sequence ID" value="KNC27004.1"/>
    <property type="molecule type" value="Genomic_DNA"/>
</dbReference>
<name>A0A0L0C6F0_LUCCU</name>
<evidence type="ECO:0000256" key="1">
    <source>
        <dbReference type="SAM" id="MobiDB-lite"/>
    </source>
</evidence>
<evidence type="ECO:0000313" key="3">
    <source>
        <dbReference type="Proteomes" id="UP000037069"/>
    </source>
</evidence>
<comment type="caution">
    <text evidence="2">The sequence shown here is derived from an EMBL/GenBank/DDBJ whole genome shotgun (WGS) entry which is preliminary data.</text>
</comment>
<feature type="compositionally biased region" description="Basic residues" evidence="1">
    <location>
        <begin position="28"/>
        <end position="37"/>
    </location>
</feature>
<sequence>MLRKKLFKREIKQNKTNENNENENSTKKPQKQQHRTTRRAALQLVVNNMVGDLTACLVVYERINKMPRPKNSALYSYFLITMDKQAICRNENCDNKILNSHPGNLERHLKKIHPLIFECYLKKKLYNDVLTTNIKREVLNDSSVSDGFTTSFNSETTPAWSSAINKEHIQMALVELFTKCGRPLSLAEDRPFKMLVTPTLESLNMKVDEHNVITLITQYSNNIKNEVKEELCGRLISLKIDGVTVNSKNALTEIAFVVLAIPCTQVSVERLYSAIEYIQSDQLNKPSSTNLEHILLVRANGNFSTD</sequence>
<protein>
    <submittedName>
        <fullName evidence="2">Uncharacterized protein</fullName>
    </submittedName>
</protein>
<evidence type="ECO:0000313" key="2">
    <source>
        <dbReference type="EMBL" id="KNC27004.1"/>
    </source>
</evidence>
<organism evidence="2 3">
    <name type="scientific">Lucilia cuprina</name>
    <name type="common">Green bottle fly</name>
    <name type="synonym">Australian sheep blowfly</name>
    <dbReference type="NCBI Taxonomy" id="7375"/>
    <lineage>
        <taxon>Eukaryota</taxon>
        <taxon>Metazoa</taxon>
        <taxon>Ecdysozoa</taxon>
        <taxon>Arthropoda</taxon>
        <taxon>Hexapoda</taxon>
        <taxon>Insecta</taxon>
        <taxon>Pterygota</taxon>
        <taxon>Neoptera</taxon>
        <taxon>Endopterygota</taxon>
        <taxon>Diptera</taxon>
        <taxon>Brachycera</taxon>
        <taxon>Muscomorpha</taxon>
        <taxon>Oestroidea</taxon>
        <taxon>Calliphoridae</taxon>
        <taxon>Luciliinae</taxon>
        <taxon>Lucilia</taxon>
    </lineage>
</organism>
<dbReference type="OrthoDB" id="5103at2759"/>
<feature type="region of interest" description="Disordered" evidence="1">
    <location>
        <begin position="1"/>
        <end position="37"/>
    </location>
</feature>
<dbReference type="InterPro" id="IPR012337">
    <property type="entry name" value="RNaseH-like_sf"/>
</dbReference>
<accession>A0A0L0C6F0</accession>
<gene>
    <name evidence="2" type="ORF">FF38_02300</name>
</gene>
<reference evidence="2 3" key="1">
    <citation type="journal article" date="2015" name="Nat. Commun.">
        <title>Lucilia cuprina genome unlocks parasitic fly biology to underpin future interventions.</title>
        <authorList>
            <person name="Anstead C.A."/>
            <person name="Korhonen P.K."/>
            <person name="Young N.D."/>
            <person name="Hall R.S."/>
            <person name="Jex A.R."/>
            <person name="Murali S.C."/>
            <person name="Hughes D.S."/>
            <person name="Lee S.F."/>
            <person name="Perry T."/>
            <person name="Stroehlein A.J."/>
            <person name="Ansell B.R."/>
            <person name="Breugelmans B."/>
            <person name="Hofmann A."/>
            <person name="Qu J."/>
            <person name="Dugan S."/>
            <person name="Lee S.L."/>
            <person name="Chao H."/>
            <person name="Dinh H."/>
            <person name="Han Y."/>
            <person name="Doddapaneni H.V."/>
            <person name="Worley K.C."/>
            <person name="Muzny D.M."/>
            <person name="Ioannidis P."/>
            <person name="Waterhouse R.M."/>
            <person name="Zdobnov E.M."/>
            <person name="James P.J."/>
            <person name="Bagnall N.H."/>
            <person name="Kotze A.C."/>
            <person name="Gibbs R.A."/>
            <person name="Richards S."/>
            <person name="Batterham P."/>
            <person name="Gasser R.B."/>
        </authorList>
    </citation>
    <scope>NUCLEOTIDE SEQUENCE [LARGE SCALE GENOMIC DNA]</scope>
    <source>
        <strain evidence="2 3">LS</strain>
        <tissue evidence="2">Full body</tissue>
    </source>
</reference>